<evidence type="ECO:0000313" key="3">
    <source>
        <dbReference type="EMBL" id="MBP1989191.1"/>
    </source>
</evidence>
<dbReference type="Gene3D" id="3.30.360.10">
    <property type="entry name" value="Dihydrodipicolinate Reductase, domain 2"/>
    <property type="match status" value="1"/>
</dbReference>
<reference evidence="3 4" key="1">
    <citation type="submission" date="2021-03" db="EMBL/GenBank/DDBJ databases">
        <title>Genomic Encyclopedia of Type Strains, Phase IV (KMG-IV): sequencing the most valuable type-strain genomes for metagenomic binning, comparative biology and taxonomic classification.</title>
        <authorList>
            <person name="Goeker M."/>
        </authorList>
    </citation>
    <scope>NUCLEOTIDE SEQUENCE [LARGE SCALE GENOMIC DNA]</scope>
    <source>
        <strain evidence="3 4">DSM 26048</strain>
    </source>
</reference>
<feature type="domain" description="GFO/IDH/MocA-like oxidoreductase" evidence="2">
    <location>
        <begin position="130"/>
        <end position="256"/>
    </location>
</feature>
<dbReference type="PANTHER" id="PTHR43377">
    <property type="entry name" value="BILIVERDIN REDUCTASE A"/>
    <property type="match status" value="1"/>
</dbReference>
<proteinExistence type="predicted"/>
<dbReference type="InterPro" id="IPR000683">
    <property type="entry name" value="Gfo/Idh/MocA-like_OxRdtase_N"/>
</dbReference>
<dbReference type="SUPFAM" id="SSF51735">
    <property type="entry name" value="NAD(P)-binding Rossmann-fold domains"/>
    <property type="match status" value="1"/>
</dbReference>
<dbReference type="InterPro" id="IPR055170">
    <property type="entry name" value="GFO_IDH_MocA-like_dom"/>
</dbReference>
<dbReference type="PANTHER" id="PTHR43377:SF1">
    <property type="entry name" value="BILIVERDIN REDUCTASE A"/>
    <property type="match status" value="1"/>
</dbReference>
<dbReference type="Proteomes" id="UP001519287">
    <property type="component" value="Unassembled WGS sequence"/>
</dbReference>
<dbReference type="InterPro" id="IPR036291">
    <property type="entry name" value="NAD(P)-bd_dom_sf"/>
</dbReference>
<evidence type="ECO:0000313" key="4">
    <source>
        <dbReference type="Proteomes" id="UP001519287"/>
    </source>
</evidence>
<dbReference type="Pfam" id="PF01408">
    <property type="entry name" value="GFO_IDH_MocA"/>
    <property type="match status" value="1"/>
</dbReference>
<evidence type="ECO:0000259" key="2">
    <source>
        <dbReference type="Pfam" id="PF22725"/>
    </source>
</evidence>
<protein>
    <submittedName>
        <fullName evidence="3">Dehydrogenase</fullName>
    </submittedName>
</protein>
<dbReference type="EMBL" id="JAGGLB010000002">
    <property type="protein sequence ID" value="MBP1989191.1"/>
    <property type="molecule type" value="Genomic_DNA"/>
</dbReference>
<keyword evidence="4" id="KW-1185">Reference proteome</keyword>
<dbReference type="SUPFAM" id="SSF55347">
    <property type="entry name" value="Glyceraldehyde-3-phosphate dehydrogenase-like, C-terminal domain"/>
    <property type="match status" value="1"/>
</dbReference>
<dbReference type="InterPro" id="IPR051450">
    <property type="entry name" value="Gfo/Idh/MocA_Oxidoreductases"/>
</dbReference>
<feature type="domain" description="Gfo/Idh/MocA-like oxidoreductase N-terminal" evidence="1">
    <location>
        <begin position="4"/>
        <end position="105"/>
    </location>
</feature>
<gene>
    <name evidence="3" type="ORF">J2Z66_000786</name>
</gene>
<sequence>MHTFAIIGCQHNHISMFIEEMFKSGHRCIGIYDNDPSVLAAAMAERYNIPLLRDASEIWNSPATIIGTSAINDEKIGIVEACCEYGKHVMLDKPIVTCRDGLNRLEAVIDRGRIQVGLLLSSRKQRSIYTLKGMIDAEELGNIVSITMRKPHKLVPASRPAWHFSKRQNGGIIMDLLIHDFDILGWLTGQEIATASAVLVKSILPQYPDFYDTAVVQLTMTGGTVAQLHADWHTPEKCWSFGDLRIFVTGTRGSAEIRLTGDPSVGQEELLFTVMHDQPFAKIPLQQVPYSLADDFIRRIEGLPHEITHKDLLFACRAAVEADEHAVMIRNQGL</sequence>
<dbReference type="Pfam" id="PF22725">
    <property type="entry name" value="GFO_IDH_MocA_C3"/>
    <property type="match status" value="1"/>
</dbReference>
<evidence type="ECO:0000259" key="1">
    <source>
        <dbReference type="Pfam" id="PF01408"/>
    </source>
</evidence>
<accession>A0ABS4IQB5</accession>
<dbReference type="Gene3D" id="3.40.50.720">
    <property type="entry name" value="NAD(P)-binding Rossmann-like Domain"/>
    <property type="match status" value="1"/>
</dbReference>
<organism evidence="3 4">
    <name type="scientific">Paenibacillus eucommiae</name>
    <dbReference type="NCBI Taxonomy" id="1355755"/>
    <lineage>
        <taxon>Bacteria</taxon>
        <taxon>Bacillati</taxon>
        <taxon>Bacillota</taxon>
        <taxon>Bacilli</taxon>
        <taxon>Bacillales</taxon>
        <taxon>Paenibacillaceae</taxon>
        <taxon>Paenibacillus</taxon>
    </lineage>
</organism>
<comment type="caution">
    <text evidence="3">The sequence shown here is derived from an EMBL/GenBank/DDBJ whole genome shotgun (WGS) entry which is preliminary data.</text>
</comment>
<name>A0ABS4IQB5_9BACL</name>
<dbReference type="RefSeq" id="WP_209970024.1">
    <property type="nucleotide sequence ID" value="NZ_JAGGLB010000002.1"/>
</dbReference>